<keyword evidence="2" id="KW-1185">Reference proteome</keyword>
<sequence length="380" mass="41217">MSSKNILFVCGSLEPGKDGVGDYARALAAEILRGGGVCSLVSTHDKAVDAVTREAQATDSSVSVATWRIPRKLSDERRMAALQKCLKATRPTYVSLQFVPYSFSKKGIPLGLAKFAKAAFSDIPVHIMFHELWLTKKGLVADPKRYVTSASQKYAIHKLILHLRPRLIHTHIPEYQRRLKSLGVPASPLPLFSNIVPVNDTIVKTKVEDAGLRIALFSKLSTKEPIMDVLKAALNWSIGEFGKGRVDLIGGNAEVAKELKARLETEVAGVQVNVTGHLPASEVSAHLAACHLALTPVPSWVLGKSGTVAAFLSHGLPVYAPMPSGRAEVGFFDDTLAKFIRTAFDPADFLRMLDELEKASKASIALPFIARKLLHDLDAA</sequence>
<reference evidence="1 2" key="1">
    <citation type="submission" date="2020-03" db="EMBL/GenBank/DDBJ databases">
        <title>Genomic Encyclopedia of Type Strains, Phase IV (KMG-IV): sequencing the most valuable type-strain genomes for metagenomic binning, comparative biology and taxonomic classification.</title>
        <authorList>
            <person name="Goeker M."/>
        </authorList>
    </citation>
    <scope>NUCLEOTIDE SEQUENCE [LARGE SCALE GENOMIC DNA]</scope>
    <source>
        <strain evidence="1 2">DSM 105096</strain>
    </source>
</reference>
<name>A0ABX0XCH6_9BACT</name>
<dbReference type="Gene3D" id="3.40.50.2000">
    <property type="entry name" value="Glycogen Phosphorylase B"/>
    <property type="match status" value="2"/>
</dbReference>
<gene>
    <name evidence="1" type="ORF">GGR27_002154</name>
</gene>
<dbReference type="SUPFAM" id="SSF53756">
    <property type="entry name" value="UDP-Glycosyltransferase/glycogen phosphorylase"/>
    <property type="match status" value="1"/>
</dbReference>
<organism evidence="1 2">
    <name type="scientific">Neolewinella antarctica</name>
    <dbReference type="NCBI Taxonomy" id="442734"/>
    <lineage>
        <taxon>Bacteria</taxon>
        <taxon>Pseudomonadati</taxon>
        <taxon>Bacteroidota</taxon>
        <taxon>Saprospiria</taxon>
        <taxon>Saprospirales</taxon>
        <taxon>Lewinellaceae</taxon>
        <taxon>Neolewinella</taxon>
    </lineage>
</organism>
<dbReference type="Proteomes" id="UP000770785">
    <property type="component" value="Unassembled WGS sequence"/>
</dbReference>
<dbReference type="EMBL" id="JAATJH010000003">
    <property type="protein sequence ID" value="NJC26644.1"/>
    <property type="molecule type" value="Genomic_DNA"/>
</dbReference>
<dbReference type="RefSeq" id="WP_168037411.1">
    <property type="nucleotide sequence ID" value="NZ_JAATJH010000003.1"/>
</dbReference>
<proteinExistence type="predicted"/>
<protein>
    <submittedName>
        <fullName evidence="1">Uncharacterized protein</fullName>
    </submittedName>
</protein>
<evidence type="ECO:0000313" key="2">
    <source>
        <dbReference type="Proteomes" id="UP000770785"/>
    </source>
</evidence>
<accession>A0ABX0XCH6</accession>
<evidence type="ECO:0000313" key="1">
    <source>
        <dbReference type="EMBL" id="NJC26644.1"/>
    </source>
</evidence>
<comment type="caution">
    <text evidence="1">The sequence shown here is derived from an EMBL/GenBank/DDBJ whole genome shotgun (WGS) entry which is preliminary data.</text>
</comment>